<evidence type="ECO:0000313" key="1">
    <source>
        <dbReference type="EMBL" id="GBP61268.1"/>
    </source>
</evidence>
<dbReference type="AlphaFoldDB" id="A0A4C1XCV6"/>
<dbReference type="Proteomes" id="UP000299102">
    <property type="component" value="Unassembled WGS sequence"/>
</dbReference>
<protein>
    <submittedName>
        <fullName evidence="1">Uncharacterized protein</fullName>
    </submittedName>
</protein>
<accession>A0A4C1XCV6</accession>
<comment type="caution">
    <text evidence="1">The sequence shown here is derived from an EMBL/GenBank/DDBJ whole genome shotgun (WGS) entry which is preliminary data.</text>
</comment>
<sequence length="87" mass="9552">MSQKYGRGTSIAVQILIRRGYRCGRNASAAGTGLTRPADEVPHVPRDLRLRKYSNNKYSSSRGDGVATASIYVVIENLDHRDMGVTV</sequence>
<dbReference type="EMBL" id="BGZK01000809">
    <property type="protein sequence ID" value="GBP61268.1"/>
    <property type="molecule type" value="Genomic_DNA"/>
</dbReference>
<keyword evidence="2" id="KW-1185">Reference proteome</keyword>
<evidence type="ECO:0000313" key="2">
    <source>
        <dbReference type="Proteomes" id="UP000299102"/>
    </source>
</evidence>
<organism evidence="1 2">
    <name type="scientific">Eumeta variegata</name>
    <name type="common">Bagworm moth</name>
    <name type="synonym">Eumeta japonica</name>
    <dbReference type="NCBI Taxonomy" id="151549"/>
    <lineage>
        <taxon>Eukaryota</taxon>
        <taxon>Metazoa</taxon>
        <taxon>Ecdysozoa</taxon>
        <taxon>Arthropoda</taxon>
        <taxon>Hexapoda</taxon>
        <taxon>Insecta</taxon>
        <taxon>Pterygota</taxon>
        <taxon>Neoptera</taxon>
        <taxon>Endopterygota</taxon>
        <taxon>Lepidoptera</taxon>
        <taxon>Glossata</taxon>
        <taxon>Ditrysia</taxon>
        <taxon>Tineoidea</taxon>
        <taxon>Psychidae</taxon>
        <taxon>Oiketicinae</taxon>
        <taxon>Eumeta</taxon>
    </lineage>
</organism>
<reference evidence="1 2" key="1">
    <citation type="journal article" date="2019" name="Commun. Biol.">
        <title>The bagworm genome reveals a unique fibroin gene that provides high tensile strength.</title>
        <authorList>
            <person name="Kono N."/>
            <person name="Nakamura H."/>
            <person name="Ohtoshi R."/>
            <person name="Tomita M."/>
            <person name="Numata K."/>
            <person name="Arakawa K."/>
        </authorList>
    </citation>
    <scope>NUCLEOTIDE SEQUENCE [LARGE SCALE GENOMIC DNA]</scope>
</reference>
<proteinExistence type="predicted"/>
<gene>
    <name evidence="1" type="ORF">EVAR_52756_1</name>
</gene>
<name>A0A4C1XCV6_EUMVA</name>